<reference evidence="2" key="1">
    <citation type="submission" date="2023-07" db="EMBL/GenBank/DDBJ databases">
        <title>draft genome sequence of fig (Ficus carica).</title>
        <authorList>
            <person name="Takahashi T."/>
            <person name="Nishimura K."/>
        </authorList>
    </citation>
    <scope>NUCLEOTIDE SEQUENCE</scope>
</reference>
<name>A0AA88E530_FICCA</name>
<feature type="compositionally biased region" description="Gly residues" evidence="1">
    <location>
        <begin position="28"/>
        <end position="41"/>
    </location>
</feature>
<comment type="caution">
    <text evidence="2">The sequence shown here is derived from an EMBL/GenBank/DDBJ whole genome shotgun (WGS) entry which is preliminary data.</text>
</comment>
<gene>
    <name evidence="2" type="ORF">TIFTF001_036840</name>
</gene>
<sequence length="41" mass="4210">MGDTNLGVDLQYTTTTLIGETESSDSGVGLGGGIGHGKQWR</sequence>
<dbReference type="AlphaFoldDB" id="A0AA88E530"/>
<proteinExistence type="predicted"/>
<evidence type="ECO:0000313" key="2">
    <source>
        <dbReference type="EMBL" id="GMN67778.1"/>
    </source>
</evidence>
<evidence type="ECO:0000256" key="1">
    <source>
        <dbReference type="SAM" id="MobiDB-lite"/>
    </source>
</evidence>
<dbReference type="Proteomes" id="UP001187192">
    <property type="component" value="Unassembled WGS sequence"/>
</dbReference>
<organism evidence="2 3">
    <name type="scientific">Ficus carica</name>
    <name type="common">Common fig</name>
    <dbReference type="NCBI Taxonomy" id="3494"/>
    <lineage>
        <taxon>Eukaryota</taxon>
        <taxon>Viridiplantae</taxon>
        <taxon>Streptophyta</taxon>
        <taxon>Embryophyta</taxon>
        <taxon>Tracheophyta</taxon>
        <taxon>Spermatophyta</taxon>
        <taxon>Magnoliopsida</taxon>
        <taxon>eudicotyledons</taxon>
        <taxon>Gunneridae</taxon>
        <taxon>Pentapetalae</taxon>
        <taxon>rosids</taxon>
        <taxon>fabids</taxon>
        <taxon>Rosales</taxon>
        <taxon>Moraceae</taxon>
        <taxon>Ficeae</taxon>
        <taxon>Ficus</taxon>
    </lineage>
</organism>
<protein>
    <submittedName>
        <fullName evidence="2">Uncharacterized protein</fullName>
    </submittedName>
</protein>
<accession>A0AA88E530</accession>
<feature type="region of interest" description="Disordered" evidence="1">
    <location>
        <begin position="21"/>
        <end position="41"/>
    </location>
</feature>
<dbReference type="EMBL" id="BTGU01000498">
    <property type="protein sequence ID" value="GMN67778.1"/>
    <property type="molecule type" value="Genomic_DNA"/>
</dbReference>
<evidence type="ECO:0000313" key="3">
    <source>
        <dbReference type="Proteomes" id="UP001187192"/>
    </source>
</evidence>
<keyword evidence="3" id="KW-1185">Reference proteome</keyword>